<dbReference type="GO" id="GO:0003677">
    <property type="term" value="F:DNA binding"/>
    <property type="evidence" value="ECO:0007669"/>
    <property type="project" value="UniProtKB-KW"/>
</dbReference>
<sequence>MSDADLSDGEDESAVHSIIAIDSKRHARAQHNALERRRRDNIKDMYAALKDTIPGMKNERVSASRASVLKKSIDLITVKQAYLEKLLAQNRELELENDALEREIDKIKQVAAKHIPETVLISSAYFLSDTIIYIRDYA</sequence>
<dbReference type="Pfam" id="PF00010">
    <property type="entry name" value="HLH"/>
    <property type="match status" value="1"/>
</dbReference>
<evidence type="ECO:0000313" key="7">
    <source>
        <dbReference type="Proteomes" id="UP000276776"/>
    </source>
</evidence>
<dbReference type="AlphaFoldDB" id="A0A0N5DAG7"/>
<dbReference type="EMBL" id="UYYF01004994">
    <property type="protein sequence ID" value="VDN07830.1"/>
    <property type="molecule type" value="Genomic_DNA"/>
</dbReference>
<keyword evidence="3" id="KW-0539">Nucleus</keyword>
<dbReference type="Proteomes" id="UP000276776">
    <property type="component" value="Unassembled WGS sequence"/>
</dbReference>
<evidence type="ECO:0000259" key="5">
    <source>
        <dbReference type="PROSITE" id="PS50888"/>
    </source>
</evidence>
<evidence type="ECO:0000256" key="3">
    <source>
        <dbReference type="ARBA" id="ARBA00023242"/>
    </source>
</evidence>
<evidence type="ECO:0000256" key="1">
    <source>
        <dbReference type="ARBA" id="ARBA00007628"/>
    </source>
</evidence>
<feature type="coiled-coil region" evidence="4">
    <location>
        <begin position="83"/>
        <end position="110"/>
    </location>
</feature>
<dbReference type="OrthoDB" id="8964853at2759"/>
<dbReference type="PANTHER" id="PTHR10328:SF10">
    <property type="entry name" value="MAX-LIKE PROTEIN 1"/>
    <property type="match status" value="1"/>
</dbReference>
<feature type="domain" description="BHLH" evidence="5">
    <location>
        <begin position="26"/>
        <end position="79"/>
    </location>
</feature>
<dbReference type="InterPro" id="IPR011598">
    <property type="entry name" value="bHLH_dom"/>
</dbReference>
<dbReference type="SUPFAM" id="SSF47459">
    <property type="entry name" value="HLH, helix-loop-helix DNA-binding domain"/>
    <property type="match status" value="1"/>
</dbReference>
<evidence type="ECO:0000256" key="2">
    <source>
        <dbReference type="ARBA" id="ARBA00023125"/>
    </source>
</evidence>
<name>A0A0N5DAG7_THECL</name>
<reference evidence="6 7" key="2">
    <citation type="submission" date="2018-11" db="EMBL/GenBank/DDBJ databases">
        <authorList>
            <consortium name="Pathogen Informatics"/>
        </authorList>
    </citation>
    <scope>NUCLEOTIDE SEQUENCE [LARGE SCALE GENOMIC DNA]</scope>
</reference>
<keyword evidence="2" id="KW-0238">DNA-binding</keyword>
<proteinExistence type="inferred from homology"/>
<dbReference type="WBParaSite" id="TCLT_0001016401-mRNA-1">
    <property type="protein sequence ID" value="TCLT_0001016401-mRNA-1"/>
    <property type="gene ID" value="TCLT_0001016401"/>
</dbReference>
<reference evidence="8" key="1">
    <citation type="submission" date="2017-02" db="UniProtKB">
        <authorList>
            <consortium name="WormBaseParasite"/>
        </authorList>
    </citation>
    <scope>IDENTIFICATION</scope>
</reference>
<organism evidence="8">
    <name type="scientific">Thelazia callipaeda</name>
    <name type="common">Oriental eyeworm</name>
    <name type="synonym">Parasitic nematode</name>
    <dbReference type="NCBI Taxonomy" id="103827"/>
    <lineage>
        <taxon>Eukaryota</taxon>
        <taxon>Metazoa</taxon>
        <taxon>Ecdysozoa</taxon>
        <taxon>Nematoda</taxon>
        <taxon>Chromadorea</taxon>
        <taxon>Rhabditida</taxon>
        <taxon>Spirurina</taxon>
        <taxon>Spiruromorpha</taxon>
        <taxon>Thelazioidea</taxon>
        <taxon>Thelaziidae</taxon>
        <taxon>Thelazia</taxon>
    </lineage>
</organism>
<dbReference type="PANTHER" id="PTHR10328">
    <property type="entry name" value="PROTEIN MAX MYC-ASSOCIATED FACTOR X"/>
    <property type="match status" value="1"/>
</dbReference>
<gene>
    <name evidence="6" type="ORF">TCLT_LOCUS10153</name>
</gene>
<evidence type="ECO:0000256" key="4">
    <source>
        <dbReference type="SAM" id="Coils"/>
    </source>
</evidence>
<dbReference type="GO" id="GO:0090575">
    <property type="term" value="C:RNA polymerase II transcription regulator complex"/>
    <property type="evidence" value="ECO:0007669"/>
    <property type="project" value="TreeGrafter"/>
</dbReference>
<dbReference type="Gene3D" id="4.10.280.10">
    <property type="entry name" value="Helix-loop-helix DNA-binding domain"/>
    <property type="match status" value="1"/>
</dbReference>
<evidence type="ECO:0000313" key="8">
    <source>
        <dbReference type="WBParaSite" id="TCLT_0001016401-mRNA-1"/>
    </source>
</evidence>
<dbReference type="GO" id="GO:0045944">
    <property type="term" value="P:positive regulation of transcription by RNA polymerase II"/>
    <property type="evidence" value="ECO:0007669"/>
    <property type="project" value="TreeGrafter"/>
</dbReference>
<dbReference type="GO" id="GO:0046983">
    <property type="term" value="F:protein dimerization activity"/>
    <property type="evidence" value="ECO:0007669"/>
    <property type="project" value="InterPro"/>
</dbReference>
<keyword evidence="4" id="KW-0175">Coiled coil</keyword>
<evidence type="ECO:0000313" key="6">
    <source>
        <dbReference type="EMBL" id="VDN07830.1"/>
    </source>
</evidence>
<dbReference type="InterPro" id="IPR036638">
    <property type="entry name" value="HLH_DNA-bd_sf"/>
</dbReference>
<dbReference type="STRING" id="103827.A0A0N5DAG7"/>
<dbReference type="SMART" id="SM00353">
    <property type="entry name" value="HLH"/>
    <property type="match status" value="1"/>
</dbReference>
<dbReference type="OMA" id="IPGMQNE"/>
<comment type="similarity">
    <text evidence="1">Belongs to the MAX family.</text>
</comment>
<dbReference type="PROSITE" id="PS50888">
    <property type="entry name" value="BHLH"/>
    <property type="match status" value="1"/>
</dbReference>
<dbReference type="GO" id="GO:0003700">
    <property type="term" value="F:DNA-binding transcription factor activity"/>
    <property type="evidence" value="ECO:0007669"/>
    <property type="project" value="TreeGrafter"/>
</dbReference>
<accession>A0A0N5DAG7</accession>
<keyword evidence="7" id="KW-1185">Reference proteome</keyword>
<protein>
    <submittedName>
        <fullName evidence="8">BHLH domain-containing protein</fullName>
    </submittedName>
</protein>